<evidence type="ECO:0000313" key="16">
    <source>
        <dbReference type="EMBL" id="OGK57392.1"/>
    </source>
</evidence>
<comment type="similarity">
    <text evidence="2">Belongs to the ribonuclease III family.</text>
</comment>
<dbReference type="PANTHER" id="PTHR14950">
    <property type="entry name" value="DICER-RELATED"/>
    <property type="match status" value="1"/>
</dbReference>
<keyword evidence="10 13" id="KW-0694">RNA-binding</keyword>
<evidence type="ECO:0000256" key="13">
    <source>
        <dbReference type="PROSITE-ProRule" id="PRU00266"/>
    </source>
</evidence>
<gene>
    <name evidence="16" type="ORF">A3J15_01540</name>
</gene>
<dbReference type="NCBIfam" id="TIGR02191">
    <property type="entry name" value="RNaseIII"/>
    <property type="match status" value="1"/>
</dbReference>
<evidence type="ECO:0000256" key="7">
    <source>
        <dbReference type="ARBA" id="ARBA00022759"/>
    </source>
</evidence>
<evidence type="ECO:0000256" key="5">
    <source>
        <dbReference type="ARBA" id="ARBA00022722"/>
    </source>
</evidence>
<dbReference type="GO" id="GO:0046872">
    <property type="term" value="F:metal ion binding"/>
    <property type="evidence" value="ECO:0007669"/>
    <property type="project" value="UniProtKB-KW"/>
</dbReference>
<proteinExistence type="inferred from homology"/>
<organism evidence="16 17">
    <name type="scientific">Candidatus Roizmanbacteria bacterium RIFCSPLOWO2_02_FULL_38_10</name>
    <dbReference type="NCBI Taxonomy" id="1802074"/>
    <lineage>
        <taxon>Bacteria</taxon>
        <taxon>Candidatus Roizmaniibacteriota</taxon>
    </lineage>
</organism>
<accession>A0A1F7JP72</accession>
<dbReference type="GO" id="GO:0006364">
    <property type="term" value="P:rRNA processing"/>
    <property type="evidence" value="ECO:0007669"/>
    <property type="project" value="UniProtKB-KW"/>
</dbReference>
<keyword evidence="7" id="KW-0255">Endonuclease</keyword>
<evidence type="ECO:0000256" key="3">
    <source>
        <dbReference type="ARBA" id="ARBA00022552"/>
    </source>
</evidence>
<dbReference type="PROSITE" id="PS50142">
    <property type="entry name" value="RNASE_3_2"/>
    <property type="match status" value="1"/>
</dbReference>
<dbReference type="PROSITE" id="PS00517">
    <property type="entry name" value="RNASE_3_1"/>
    <property type="match status" value="1"/>
</dbReference>
<dbReference type="InterPro" id="IPR000999">
    <property type="entry name" value="RNase_III_dom"/>
</dbReference>
<dbReference type="PANTHER" id="PTHR14950:SF37">
    <property type="entry name" value="ENDORIBONUCLEASE DICER"/>
    <property type="match status" value="1"/>
</dbReference>
<evidence type="ECO:0000259" key="14">
    <source>
        <dbReference type="PROSITE" id="PS50137"/>
    </source>
</evidence>
<dbReference type="InterPro" id="IPR036389">
    <property type="entry name" value="RNase_III_sf"/>
</dbReference>
<dbReference type="InterPro" id="IPR011907">
    <property type="entry name" value="RNase_III"/>
</dbReference>
<dbReference type="EC" id="3.1.26.3" evidence="12"/>
<keyword evidence="6" id="KW-0479">Metal-binding</keyword>
<name>A0A1F7JP72_9BACT</name>
<protein>
    <recommendedName>
        <fullName evidence="12">Ribonuclease III</fullName>
        <ecNumber evidence="12">3.1.26.3</ecNumber>
    </recommendedName>
</protein>
<dbReference type="PROSITE" id="PS50137">
    <property type="entry name" value="DS_RBD"/>
    <property type="match status" value="1"/>
</dbReference>
<dbReference type="GO" id="GO:0004525">
    <property type="term" value="F:ribonuclease III activity"/>
    <property type="evidence" value="ECO:0007669"/>
    <property type="project" value="UniProtKB-UniRule"/>
</dbReference>
<dbReference type="Proteomes" id="UP000176376">
    <property type="component" value="Unassembled WGS sequence"/>
</dbReference>
<dbReference type="SUPFAM" id="SSF69065">
    <property type="entry name" value="RNase III domain-like"/>
    <property type="match status" value="1"/>
</dbReference>
<dbReference type="STRING" id="1802074.A3J15_01540"/>
<evidence type="ECO:0000256" key="1">
    <source>
        <dbReference type="ARBA" id="ARBA00000109"/>
    </source>
</evidence>
<comment type="catalytic activity">
    <reaction evidence="1">
        <text>Endonucleolytic cleavage to 5'-phosphomonoester.</text>
        <dbReference type="EC" id="3.1.26.3"/>
    </reaction>
</comment>
<evidence type="ECO:0000259" key="15">
    <source>
        <dbReference type="PROSITE" id="PS50142"/>
    </source>
</evidence>
<keyword evidence="9" id="KW-0460">Magnesium</keyword>
<evidence type="ECO:0000313" key="17">
    <source>
        <dbReference type="Proteomes" id="UP000176376"/>
    </source>
</evidence>
<feature type="non-terminal residue" evidence="16">
    <location>
        <position position="192"/>
    </location>
</feature>
<dbReference type="GO" id="GO:0003723">
    <property type="term" value="F:RNA binding"/>
    <property type="evidence" value="ECO:0007669"/>
    <property type="project" value="UniProtKB-UniRule"/>
</dbReference>
<evidence type="ECO:0000256" key="10">
    <source>
        <dbReference type="ARBA" id="ARBA00022884"/>
    </source>
</evidence>
<feature type="domain" description="DRBM" evidence="14">
    <location>
        <begin position="163"/>
        <end position="192"/>
    </location>
</feature>
<evidence type="ECO:0000256" key="4">
    <source>
        <dbReference type="ARBA" id="ARBA00022664"/>
    </source>
</evidence>
<dbReference type="FunFam" id="1.10.1520.10:FF:000001">
    <property type="entry name" value="Ribonuclease 3"/>
    <property type="match status" value="1"/>
</dbReference>
<evidence type="ECO:0000256" key="8">
    <source>
        <dbReference type="ARBA" id="ARBA00022801"/>
    </source>
</evidence>
<evidence type="ECO:0000256" key="12">
    <source>
        <dbReference type="NCBIfam" id="TIGR02191"/>
    </source>
</evidence>
<reference evidence="16 17" key="1">
    <citation type="journal article" date="2016" name="Nat. Commun.">
        <title>Thousands of microbial genomes shed light on interconnected biogeochemical processes in an aquifer system.</title>
        <authorList>
            <person name="Anantharaman K."/>
            <person name="Brown C.T."/>
            <person name="Hug L.A."/>
            <person name="Sharon I."/>
            <person name="Castelle C.J."/>
            <person name="Probst A.J."/>
            <person name="Thomas B.C."/>
            <person name="Singh A."/>
            <person name="Wilkins M.J."/>
            <person name="Karaoz U."/>
            <person name="Brodie E.L."/>
            <person name="Williams K.H."/>
            <person name="Hubbard S.S."/>
            <person name="Banfield J.F."/>
        </authorList>
    </citation>
    <scope>NUCLEOTIDE SEQUENCE [LARGE SCALE GENOMIC DNA]</scope>
</reference>
<evidence type="ECO:0000256" key="9">
    <source>
        <dbReference type="ARBA" id="ARBA00022842"/>
    </source>
</evidence>
<feature type="domain" description="RNase III" evidence="15">
    <location>
        <begin position="6"/>
        <end position="135"/>
    </location>
</feature>
<keyword evidence="5" id="KW-0540">Nuclease</keyword>
<keyword evidence="8" id="KW-0378">Hydrolase</keyword>
<keyword evidence="4" id="KW-0507">mRNA processing</keyword>
<dbReference type="InterPro" id="IPR014720">
    <property type="entry name" value="dsRBD_dom"/>
</dbReference>
<dbReference type="Pfam" id="PF14622">
    <property type="entry name" value="Ribonucleas_3_3"/>
    <property type="match status" value="1"/>
</dbReference>
<evidence type="ECO:0000256" key="6">
    <source>
        <dbReference type="ARBA" id="ARBA00022723"/>
    </source>
</evidence>
<comment type="caution">
    <text evidence="16">The sequence shown here is derived from an EMBL/GenBank/DDBJ whole genome shotgun (WGS) entry which is preliminary data.</text>
</comment>
<dbReference type="SMART" id="SM00535">
    <property type="entry name" value="RIBOc"/>
    <property type="match status" value="1"/>
</dbReference>
<dbReference type="Gene3D" id="1.10.1520.10">
    <property type="entry name" value="Ribonuclease III domain"/>
    <property type="match status" value="1"/>
</dbReference>
<dbReference type="GO" id="GO:0006397">
    <property type="term" value="P:mRNA processing"/>
    <property type="evidence" value="ECO:0007669"/>
    <property type="project" value="UniProtKB-KW"/>
</dbReference>
<comment type="function">
    <text evidence="11">Digests double-stranded RNA. Involved in the processing of primary rRNA transcript to yield the immediate precursors to the large and small rRNAs (23S and 16S). Processes some mRNAs, and tRNAs when they are encoded in the rRNA operon. Processes pre-crRNA and tracrRNA of type II CRISPR loci if present in the organism.</text>
</comment>
<sequence>MIHSPTGSLEKKIAIKFKNKSLLQTAFVHRSYLNENKNFELPSNEKLEFLGDSVLSLITSIYLYTNYPKLSEGHYTDIKASIVKTESLYQAAAKLNLGKYLYLSKGEQDNNGSNNSSILADAFEALVAVIFLDQNFDTAYNFVCSYLFADKLDKTISNNLYLSSKNKLQEYLQDKFKKLPIYKVMEQKGPEH</sequence>
<evidence type="ECO:0000256" key="2">
    <source>
        <dbReference type="ARBA" id="ARBA00010183"/>
    </source>
</evidence>
<dbReference type="CDD" id="cd00593">
    <property type="entry name" value="RIBOc"/>
    <property type="match status" value="1"/>
</dbReference>
<dbReference type="SUPFAM" id="SSF54768">
    <property type="entry name" value="dsRNA-binding domain-like"/>
    <property type="match status" value="1"/>
</dbReference>
<dbReference type="EMBL" id="MGAY01000004">
    <property type="protein sequence ID" value="OGK57392.1"/>
    <property type="molecule type" value="Genomic_DNA"/>
</dbReference>
<evidence type="ECO:0000256" key="11">
    <source>
        <dbReference type="ARBA" id="ARBA00049596"/>
    </source>
</evidence>
<keyword evidence="3" id="KW-0698">rRNA processing</keyword>
<dbReference type="AlphaFoldDB" id="A0A1F7JP72"/>